<feature type="region of interest" description="Disordered" evidence="1">
    <location>
        <begin position="203"/>
        <end position="247"/>
    </location>
</feature>
<feature type="compositionally biased region" description="Basic residues" evidence="1">
    <location>
        <begin position="216"/>
        <end position="225"/>
    </location>
</feature>
<keyword evidence="3" id="KW-1185">Reference proteome</keyword>
<protein>
    <submittedName>
        <fullName evidence="2">Uncharacterized protein</fullName>
    </submittedName>
</protein>
<comment type="caution">
    <text evidence="2">The sequence shown here is derived from an EMBL/GenBank/DDBJ whole genome shotgun (WGS) entry which is preliminary data.</text>
</comment>
<accession>A0AAV0J9L6</accession>
<evidence type="ECO:0000313" key="3">
    <source>
        <dbReference type="Proteomes" id="UP001154282"/>
    </source>
</evidence>
<dbReference type="Proteomes" id="UP001154282">
    <property type="component" value="Unassembled WGS sequence"/>
</dbReference>
<sequence length="247" mass="28527">MARATPDIQIIRQLRGCKLHGAAASPLRQRDPEQRRHSGPADPLGAQQHRPSRRRLQPAPHLRISSSTCRACRQDGNLQDPRHHRGPLLLQQQPPPALHPPLLRHRARHFRRSHPLAPIRLHRRQRRHPRFHRRLLLCSPRRPHLHALHADPHLNRRRRLPLRIPSVDQAHRRRAHRQQPAPARTGSLLRGAGFKIGQLRQVAERRHGIPRDPFHPLRRILHPHRPPPNPPPPLPGSDAARRRGAGD</sequence>
<feature type="region of interest" description="Disordered" evidence="1">
    <location>
        <begin position="21"/>
        <end position="99"/>
    </location>
</feature>
<feature type="compositionally biased region" description="Pro residues" evidence="1">
    <location>
        <begin position="226"/>
        <end position="235"/>
    </location>
</feature>
<proteinExistence type="predicted"/>
<organism evidence="2 3">
    <name type="scientific">Linum tenue</name>
    <dbReference type="NCBI Taxonomy" id="586396"/>
    <lineage>
        <taxon>Eukaryota</taxon>
        <taxon>Viridiplantae</taxon>
        <taxon>Streptophyta</taxon>
        <taxon>Embryophyta</taxon>
        <taxon>Tracheophyta</taxon>
        <taxon>Spermatophyta</taxon>
        <taxon>Magnoliopsida</taxon>
        <taxon>eudicotyledons</taxon>
        <taxon>Gunneridae</taxon>
        <taxon>Pentapetalae</taxon>
        <taxon>rosids</taxon>
        <taxon>fabids</taxon>
        <taxon>Malpighiales</taxon>
        <taxon>Linaceae</taxon>
        <taxon>Linum</taxon>
    </lineage>
</organism>
<dbReference type="AlphaFoldDB" id="A0AAV0J9L6"/>
<feature type="compositionally biased region" description="Basic and acidic residues" evidence="1">
    <location>
        <begin position="203"/>
        <end position="215"/>
    </location>
</feature>
<gene>
    <name evidence="2" type="ORF">LITE_LOCUS13165</name>
</gene>
<reference evidence="2" key="1">
    <citation type="submission" date="2022-08" db="EMBL/GenBank/DDBJ databases">
        <authorList>
            <person name="Gutierrez-Valencia J."/>
        </authorList>
    </citation>
    <scope>NUCLEOTIDE SEQUENCE</scope>
</reference>
<evidence type="ECO:0000256" key="1">
    <source>
        <dbReference type="SAM" id="MobiDB-lite"/>
    </source>
</evidence>
<feature type="region of interest" description="Disordered" evidence="1">
    <location>
        <begin position="168"/>
        <end position="187"/>
    </location>
</feature>
<name>A0AAV0J9L6_9ROSI</name>
<dbReference type="EMBL" id="CAMGYJ010000004">
    <property type="protein sequence ID" value="CAI0406322.1"/>
    <property type="molecule type" value="Genomic_DNA"/>
</dbReference>
<evidence type="ECO:0000313" key="2">
    <source>
        <dbReference type="EMBL" id="CAI0406322.1"/>
    </source>
</evidence>